<dbReference type="Gene3D" id="1.20.120.1870">
    <property type="entry name" value="Fic/DOC protein, Fido domain"/>
    <property type="match status" value="1"/>
</dbReference>
<dbReference type="Proteomes" id="UP000228987">
    <property type="component" value="Unassembled WGS sequence"/>
</dbReference>
<feature type="domain" description="Fido" evidence="1">
    <location>
        <begin position="7"/>
        <end position="124"/>
    </location>
</feature>
<dbReference type="GO" id="GO:0016301">
    <property type="term" value="F:kinase activity"/>
    <property type="evidence" value="ECO:0007669"/>
    <property type="project" value="InterPro"/>
</dbReference>
<dbReference type="PIRSF" id="PIRSF018297">
    <property type="entry name" value="Doc"/>
    <property type="match status" value="1"/>
</dbReference>
<dbReference type="PANTHER" id="PTHR39426">
    <property type="entry name" value="HOMOLOGY TO DEATH-ON-CURING PROTEIN OF PHAGE P1"/>
    <property type="match status" value="1"/>
</dbReference>
<proteinExistence type="predicted"/>
<dbReference type="InterPro" id="IPR003812">
    <property type="entry name" value="Fido"/>
</dbReference>
<name>A0A2A5CHC3_9GAMM</name>
<evidence type="ECO:0000313" key="2">
    <source>
        <dbReference type="EMBL" id="PCJ42786.1"/>
    </source>
</evidence>
<dbReference type="PANTHER" id="PTHR39426:SF1">
    <property type="entry name" value="HOMOLOGY TO DEATH-ON-CURING PROTEIN OF PHAGE P1"/>
    <property type="match status" value="1"/>
</dbReference>
<reference evidence="3" key="1">
    <citation type="submission" date="2017-08" db="EMBL/GenBank/DDBJ databases">
        <title>A dynamic microbial community with high functional redundancy inhabits the cold, oxic subseafloor aquifer.</title>
        <authorList>
            <person name="Tully B.J."/>
            <person name="Wheat C.G."/>
            <person name="Glazer B.T."/>
            <person name="Huber J.A."/>
        </authorList>
    </citation>
    <scope>NUCLEOTIDE SEQUENCE [LARGE SCALE GENOMIC DNA]</scope>
</reference>
<organism evidence="2 3">
    <name type="scientific">SAR86 cluster bacterium</name>
    <dbReference type="NCBI Taxonomy" id="2030880"/>
    <lineage>
        <taxon>Bacteria</taxon>
        <taxon>Pseudomonadati</taxon>
        <taxon>Pseudomonadota</taxon>
        <taxon>Gammaproteobacteria</taxon>
        <taxon>SAR86 cluster</taxon>
    </lineage>
</organism>
<dbReference type="InterPro" id="IPR006440">
    <property type="entry name" value="Doc"/>
</dbReference>
<dbReference type="EMBL" id="NVWI01000002">
    <property type="protein sequence ID" value="PCJ42786.1"/>
    <property type="molecule type" value="Genomic_DNA"/>
</dbReference>
<evidence type="ECO:0000259" key="1">
    <source>
        <dbReference type="PROSITE" id="PS51459"/>
    </source>
</evidence>
<sequence length="129" mass="14186">MKEPTWVLADVALAVHSLVLAEHGGESGIRDSALLSSALTRPKQKFNYEPDISIFELAASYSFGLAKNHPFIDGNKRVAFTVGVLFLELNEYLLKASEPEAVITFESLTEGKITETELAQWFTLNSDPA</sequence>
<dbReference type="InterPro" id="IPR053737">
    <property type="entry name" value="Type_II_TA_Toxin"/>
</dbReference>
<dbReference type="Pfam" id="PF02661">
    <property type="entry name" value="Fic"/>
    <property type="match status" value="1"/>
</dbReference>
<protein>
    <submittedName>
        <fullName evidence="2">Type II toxin-antitoxin system death-on-curing family toxin</fullName>
    </submittedName>
</protein>
<evidence type="ECO:0000313" key="3">
    <source>
        <dbReference type="Proteomes" id="UP000228987"/>
    </source>
</evidence>
<dbReference type="NCBIfam" id="TIGR01550">
    <property type="entry name" value="DOC_P1"/>
    <property type="match status" value="1"/>
</dbReference>
<comment type="caution">
    <text evidence="2">The sequence shown here is derived from an EMBL/GenBank/DDBJ whole genome shotgun (WGS) entry which is preliminary data.</text>
</comment>
<dbReference type="SUPFAM" id="SSF140931">
    <property type="entry name" value="Fic-like"/>
    <property type="match status" value="1"/>
</dbReference>
<dbReference type="InterPro" id="IPR036597">
    <property type="entry name" value="Fido-like_dom_sf"/>
</dbReference>
<dbReference type="PROSITE" id="PS51459">
    <property type="entry name" value="FIDO"/>
    <property type="match status" value="1"/>
</dbReference>
<dbReference type="AlphaFoldDB" id="A0A2A5CHC3"/>
<gene>
    <name evidence="2" type="ORF">COA71_04600</name>
</gene>
<accession>A0A2A5CHC3</accession>